<comment type="caution">
    <text evidence="2">The sequence shown here is derived from an EMBL/GenBank/DDBJ whole genome shotgun (WGS) entry which is preliminary data.</text>
</comment>
<accession>A0ABS6I398</accession>
<sequence length="142" mass="15512">MTMTVATARRHADRQRTKRPAPNAGADASTLDVRLVARSIAQAAVEVLAGTRPALQLSRSLDAQCFLSLQHRAALTREHAARSRGTVQVHRSPMVRSVRACAISDSIYEVSIVVSEEQRSRAIAMRLEHSDGTWQVTALEIG</sequence>
<reference evidence="2 3" key="1">
    <citation type="submission" date="2021-06" db="EMBL/GenBank/DDBJ databases">
        <authorList>
            <person name="Jeong J.W."/>
        </authorList>
    </citation>
    <scope>NUCLEOTIDE SEQUENCE [LARGE SCALE GENOMIC DNA]</scope>
    <source>
        <strain evidence="2 3">MMS21-TAE1-1</strain>
    </source>
</reference>
<feature type="region of interest" description="Disordered" evidence="1">
    <location>
        <begin position="1"/>
        <end position="26"/>
    </location>
</feature>
<feature type="compositionally biased region" description="Basic residues" evidence="1">
    <location>
        <begin position="8"/>
        <end position="19"/>
    </location>
</feature>
<dbReference type="InterPro" id="IPR045596">
    <property type="entry name" value="DUF6459"/>
</dbReference>
<keyword evidence="3" id="KW-1185">Reference proteome</keyword>
<gene>
    <name evidence="2" type="ORF">KSW38_07895</name>
</gene>
<proteinExistence type="predicted"/>
<dbReference type="EMBL" id="JAHOPC010000003">
    <property type="protein sequence ID" value="MBU8866208.1"/>
    <property type="molecule type" value="Genomic_DNA"/>
</dbReference>
<protein>
    <submittedName>
        <fullName evidence="2">Uncharacterized protein</fullName>
    </submittedName>
</protein>
<evidence type="ECO:0000313" key="2">
    <source>
        <dbReference type="EMBL" id="MBU8866208.1"/>
    </source>
</evidence>
<organism evidence="2 3">
    <name type="scientific">Paenarthrobacter aromaticivorans</name>
    <dbReference type="NCBI Taxonomy" id="2849150"/>
    <lineage>
        <taxon>Bacteria</taxon>
        <taxon>Bacillati</taxon>
        <taxon>Actinomycetota</taxon>
        <taxon>Actinomycetes</taxon>
        <taxon>Micrococcales</taxon>
        <taxon>Micrococcaceae</taxon>
        <taxon>Paenarthrobacter</taxon>
    </lineage>
</organism>
<evidence type="ECO:0000256" key="1">
    <source>
        <dbReference type="SAM" id="MobiDB-lite"/>
    </source>
</evidence>
<name>A0ABS6I398_9MICC</name>
<dbReference type="Pfam" id="PF20060">
    <property type="entry name" value="DUF6459"/>
    <property type="match status" value="1"/>
</dbReference>
<evidence type="ECO:0000313" key="3">
    <source>
        <dbReference type="Proteomes" id="UP000824166"/>
    </source>
</evidence>
<dbReference type="Proteomes" id="UP000824166">
    <property type="component" value="Unassembled WGS sequence"/>
</dbReference>